<dbReference type="PANTHER" id="PTHR33490">
    <property type="entry name" value="BLR5614 PROTEIN-RELATED"/>
    <property type="match status" value="1"/>
</dbReference>
<dbReference type="PANTHER" id="PTHR33490:SF3">
    <property type="entry name" value="CONSERVED INTEGRAL MEMBRANE PROTEIN"/>
    <property type="match status" value="1"/>
</dbReference>
<dbReference type="RefSeq" id="WP_376865656.1">
    <property type="nucleotide sequence ID" value="NZ_JBHRYB010000005.1"/>
</dbReference>
<reference evidence="3" key="1">
    <citation type="journal article" date="2019" name="Int. J. Syst. Evol. Microbiol.">
        <title>The Global Catalogue of Microorganisms (GCM) 10K type strain sequencing project: providing services to taxonomists for standard genome sequencing and annotation.</title>
        <authorList>
            <consortium name="The Broad Institute Genomics Platform"/>
            <consortium name="The Broad Institute Genome Sequencing Center for Infectious Disease"/>
            <person name="Wu L."/>
            <person name="Ma J."/>
        </authorList>
    </citation>
    <scope>NUCLEOTIDE SEQUENCE [LARGE SCALE GENOMIC DNA]</scope>
    <source>
        <strain evidence="3">KCTC 42424</strain>
    </source>
</reference>
<dbReference type="InterPro" id="IPR002931">
    <property type="entry name" value="Transglutaminase-like"/>
</dbReference>
<gene>
    <name evidence="2" type="ORF">ACFOMG_07020</name>
</gene>
<comment type="caution">
    <text evidence="2">The sequence shown here is derived from an EMBL/GenBank/DDBJ whole genome shotgun (WGS) entry which is preliminary data.</text>
</comment>
<dbReference type="Pfam" id="PF01841">
    <property type="entry name" value="Transglut_core"/>
    <property type="match status" value="1"/>
</dbReference>
<sequence length="194" mass="21545">MVTDEYLASCELIDWKTPAVLHQANLLAADLVDPVDIARQCFLFVRDQIQHSWDARLEPVTCSASEVLQQGHGFCYAKSHLLAALLRANAIPAALCYQRLTITDQPPFCLHGLNAAYFDSTGWYRMDARGNKPGVNAQFSPPQEQLAFAIIHPQEADLVRNWSEPMPEVIAAMRAAGNSQQLAENLPDVEVLPF</sequence>
<keyword evidence="3" id="KW-1185">Reference proteome</keyword>
<dbReference type="InterPro" id="IPR038765">
    <property type="entry name" value="Papain-like_cys_pep_sf"/>
</dbReference>
<evidence type="ECO:0000313" key="3">
    <source>
        <dbReference type="Proteomes" id="UP001595722"/>
    </source>
</evidence>
<dbReference type="Gene3D" id="3.10.620.30">
    <property type="match status" value="1"/>
</dbReference>
<evidence type="ECO:0000313" key="2">
    <source>
        <dbReference type="EMBL" id="MFC3679861.1"/>
    </source>
</evidence>
<dbReference type="EMBL" id="JBHRYB010000005">
    <property type="protein sequence ID" value="MFC3679861.1"/>
    <property type="molecule type" value="Genomic_DNA"/>
</dbReference>
<organism evidence="2 3">
    <name type="scientific">Bacterioplanoides pacificum</name>
    <dbReference type="NCBI Taxonomy" id="1171596"/>
    <lineage>
        <taxon>Bacteria</taxon>
        <taxon>Pseudomonadati</taxon>
        <taxon>Pseudomonadota</taxon>
        <taxon>Gammaproteobacteria</taxon>
        <taxon>Oceanospirillales</taxon>
        <taxon>Oceanospirillaceae</taxon>
        <taxon>Bacterioplanoides</taxon>
    </lineage>
</organism>
<proteinExistence type="predicted"/>
<protein>
    <submittedName>
        <fullName evidence="2">Transglutaminase family protein</fullName>
    </submittedName>
</protein>
<dbReference type="SUPFAM" id="SSF54001">
    <property type="entry name" value="Cysteine proteinases"/>
    <property type="match status" value="1"/>
</dbReference>
<dbReference type="Proteomes" id="UP001595722">
    <property type="component" value="Unassembled WGS sequence"/>
</dbReference>
<evidence type="ECO:0000259" key="1">
    <source>
        <dbReference type="Pfam" id="PF01841"/>
    </source>
</evidence>
<feature type="domain" description="Transglutaminase-like" evidence="1">
    <location>
        <begin position="33"/>
        <end position="128"/>
    </location>
</feature>
<accession>A0ABV7VTH9</accession>
<name>A0ABV7VTH9_9GAMM</name>